<evidence type="ECO:0000256" key="3">
    <source>
        <dbReference type="ARBA" id="ARBA00022801"/>
    </source>
</evidence>
<dbReference type="GO" id="GO:0016787">
    <property type="term" value="F:hydrolase activity"/>
    <property type="evidence" value="ECO:0007669"/>
    <property type="project" value="UniProtKB-KW"/>
</dbReference>
<dbReference type="InterPro" id="IPR027417">
    <property type="entry name" value="P-loop_NTPase"/>
</dbReference>
<dbReference type="CDD" id="cd00882">
    <property type="entry name" value="Ras_like_GTPase"/>
    <property type="match status" value="1"/>
</dbReference>
<evidence type="ECO:0000313" key="6">
    <source>
        <dbReference type="Proteomes" id="UP000011863"/>
    </source>
</evidence>
<evidence type="ECO:0000256" key="2">
    <source>
        <dbReference type="ARBA" id="ARBA00022741"/>
    </source>
</evidence>
<dbReference type="InterPro" id="IPR052705">
    <property type="entry name" value="Gliding_Motility_GTPase"/>
</dbReference>
<organism evidence="5 6">
    <name type="scientific">Ilumatobacter coccineus (strain NBRC 103263 / KCTC 29153 / YM16-304)</name>
    <dbReference type="NCBI Taxonomy" id="1313172"/>
    <lineage>
        <taxon>Bacteria</taxon>
        <taxon>Bacillati</taxon>
        <taxon>Actinomycetota</taxon>
        <taxon>Acidimicrobiia</taxon>
        <taxon>Acidimicrobiales</taxon>
        <taxon>Ilumatobacteraceae</taxon>
        <taxon>Ilumatobacter</taxon>
    </lineage>
</organism>
<dbReference type="InterPro" id="IPR004130">
    <property type="entry name" value="Gpn"/>
</dbReference>
<evidence type="ECO:0000313" key="5">
    <source>
        <dbReference type="EMBL" id="BAN00798.1"/>
    </source>
</evidence>
<dbReference type="PANTHER" id="PTHR42708:SF1">
    <property type="entry name" value="GLIDING MOTILITY PROTEIN MGLA"/>
    <property type="match status" value="1"/>
</dbReference>
<name>A0A6C7E877_ILUCY</name>
<evidence type="ECO:0000256" key="1">
    <source>
        <dbReference type="ARBA" id="ARBA00005290"/>
    </source>
</evidence>
<keyword evidence="4" id="KW-0342">GTP-binding</keyword>
<dbReference type="EMBL" id="AP012057">
    <property type="protein sequence ID" value="BAN00798.1"/>
    <property type="molecule type" value="Genomic_DNA"/>
</dbReference>
<dbReference type="Gene3D" id="3.40.50.300">
    <property type="entry name" value="P-loop containing nucleotide triphosphate hydrolases"/>
    <property type="match status" value="1"/>
</dbReference>
<keyword evidence="3" id="KW-0378">Hydrolase</keyword>
<dbReference type="OrthoDB" id="4303541at2"/>
<dbReference type="SUPFAM" id="SSF52540">
    <property type="entry name" value="P-loop containing nucleoside triphosphate hydrolases"/>
    <property type="match status" value="1"/>
</dbReference>
<proteinExistence type="inferred from homology"/>
<dbReference type="Pfam" id="PF03029">
    <property type="entry name" value="ATP_bind_1"/>
    <property type="match status" value="1"/>
</dbReference>
<comment type="similarity">
    <text evidence="1">Belongs to the GPN-loop GTPase family.</text>
</comment>
<dbReference type="RefSeq" id="WP_015440046.1">
    <property type="nucleotide sequence ID" value="NC_020520.1"/>
</dbReference>
<dbReference type="PANTHER" id="PTHR42708">
    <property type="entry name" value="ATP/GTP-BINDING PROTEIN-RELATED"/>
    <property type="match status" value="1"/>
</dbReference>
<keyword evidence="2" id="KW-0547">Nucleotide-binding</keyword>
<dbReference type="GO" id="GO:0005525">
    <property type="term" value="F:GTP binding"/>
    <property type="evidence" value="ECO:0007669"/>
    <property type="project" value="UniProtKB-KW"/>
</dbReference>
<reference evidence="5 6" key="1">
    <citation type="journal article" date="2013" name="Int. J. Syst. Evol. Microbiol.">
        <title>Ilumatobacter nonamiense sp. nov. and Ilumatobacter coccineum sp. nov., isolated from seashore sand.</title>
        <authorList>
            <person name="Matsumoto A."/>
            <person name="Kasai H."/>
            <person name="Matsuo Y."/>
            <person name="Shizuri Y."/>
            <person name="Ichikawa N."/>
            <person name="Fujita N."/>
            <person name="Omura S."/>
            <person name="Takahashi Y."/>
        </authorList>
    </citation>
    <scope>NUCLEOTIDE SEQUENCE [LARGE SCALE GENOMIC DNA]</scope>
    <source>
        <strain evidence="6">NBRC 103263 / KCTC 29153 / YM16-304</strain>
    </source>
</reference>
<keyword evidence="6" id="KW-1185">Reference proteome</keyword>
<dbReference type="AlphaFoldDB" id="A0A6C7E877"/>
<protein>
    <submittedName>
        <fullName evidence="5">Putative ATP/GTP-binding protein</fullName>
    </submittedName>
</protein>
<dbReference type="KEGG" id="aym:YM304_04840"/>
<dbReference type="Proteomes" id="UP000011863">
    <property type="component" value="Chromosome"/>
</dbReference>
<sequence>MNPTQTNTPDVHVSSTSATQSAKIVIAGGFGVGKTTFVGAVSEIQPLRTEASMTAAAEKHDDASRVDKKTSTTVAMDFGRIAVSDDIVIYLFGTPGQDRFAFMWDQVAMGALGAVVLIDTARLADGYAAIDYFESKNIPFIVATNQFAHSPTGTSEQIRDALALDPKVPIVTVDARDRQSVKHSLIALVEHLIRLRLHAAQAAPA</sequence>
<accession>A0A6C7E877</accession>
<gene>
    <name evidence="5" type="ORF">YM304_04840</name>
</gene>
<evidence type="ECO:0000256" key="4">
    <source>
        <dbReference type="ARBA" id="ARBA00023134"/>
    </source>
</evidence>